<dbReference type="GeneID" id="88176172"/>
<dbReference type="GO" id="GO:0003690">
    <property type="term" value="F:double-stranded DNA binding"/>
    <property type="evidence" value="ECO:0007669"/>
    <property type="project" value="InterPro"/>
</dbReference>
<evidence type="ECO:0000313" key="4">
    <source>
        <dbReference type="Proteomes" id="UP001338582"/>
    </source>
</evidence>
<dbReference type="AlphaFoldDB" id="A0AAX4HGU3"/>
<dbReference type="Gene3D" id="1.10.10.10">
    <property type="entry name" value="Winged helix-like DNA-binding domain superfamily/Winged helix DNA-binding domain"/>
    <property type="match status" value="1"/>
</dbReference>
<dbReference type="InterPro" id="IPR000717">
    <property type="entry name" value="PCI_dom"/>
</dbReference>
<feature type="domain" description="PCI" evidence="2">
    <location>
        <begin position="326"/>
        <end position="417"/>
    </location>
</feature>
<gene>
    <name evidence="3" type="ORF">PUMCH_005113</name>
</gene>
<evidence type="ECO:0000313" key="3">
    <source>
        <dbReference type="EMBL" id="WPK27716.1"/>
    </source>
</evidence>
<organism evidence="3 4">
    <name type="scientific">Australozyma saopauloensis</name>
    <dbReference type="NCBI Taxonomy" id="291208"/>
    <lineage>
        <taxon>Eukaryota</taxon>
        <taxon>Fungi</taxon>
        <taxon>Dikarya</taxon>
        <taxon>Ascomycota</taxon>
        <taxon>Saccharomycotina</taxon>
        <taxon>Pichiomycetes</taxon>
        <taxon>Metschnikowiaceae</taxon>
        <taxon>Australozyma</taxon>
    </lineage>
</organism>
<sequence>MATLYDYIAAMAGAIASQKSALFTGLLTINPGAEKGPQRAAFSDPSDIDLYVLPEKFHAVVRAYLKAMRSIYVASDLKTSFVHLNELLVCLNRAAESQTNWICPALINCSDELISVYQVREKQFPHESSDVGGVDGSQESPLEVVASTINKAFKVCLTDKLLEPKLSKKQSIHFFLAALLKLYFKLDKLELAKSVEKALAATGHASPTPQNTQVQYRKYAVTYLYYSALLSLNDSDFGAAENKLDTAMVFLRCYKKPAVVAKQTERILMLLVPLKMRSSRVSLARREWKKYPSLKLVYHDHLWPAVRSGNVQQFDFWTAKLLKVFLKRYIYVLMLNLRNLCILRLFEHTHRLFGGLESKTPHIVPFTVFQRALSQSRAESVESVDLGEIECLLANYIHKRQIKGYLSHGNGCIVFSKTEPFPKI</sequence>
<name>A0AAX4HGU3_9ASCO</name>
<dbReference type="KEGG" id="asau:88176172"/>
<evidence type="ECO:0000259" key="2">
    <source>
        <dbReference type="Pfam" id="PF01399"/>
    </source>
</evidence>
<proteinExistence type="inferred from homology"/>
<dbReference type="RefSeq" id="XP_062880093.1">
    <property type="nucleotide sequence ID" value="XM_063024023.1"/>
</dbReference>
<comment type="similarity">
    <text evidence="1">Belongs to the CSN12 family.</text>
</comment>
<dbReference type="InterPro" id="IPR036388">
    <property type="entry name" value="WH-like_DNA-bd_sf"/>
</dbReference>
<dbReference type="Pfam" id="PF01399">
    <property type="entry name" value="PCI"/>
    <property type="match status" value="1"/>
</dbReference>
<dbReference type="EMBL" id="CP138900">
    <property type="protein sequence ID" value="WPK27716.1"/>
    <property type="molecule type" value="Genomic_DNA"/>
</dbReference>
<dbReference type="PANTHER" id="PTHR12732">
    <property type="entry name" value="UNCHARACTERIZED PROTEASOME COMPONENT REGION PCI-CONTAINING"/>
    <property type="match status" value="1"/>
</dbReference>
<evidence type="ECO:0000256" key="1">
    <source>
        <dbReference type="ARBA" id="ARBA00025771"/>
    </source>
</evidence>
<reference evidence="3 4" key="1">
    <citation type="submission" date="2023-10" db="EMBL/GenBank/DDBJ databases">
        <title>Draft Genome Sequence of Candida saopaulonensis from a very Premature Infant with Sepsis.</title>
        <authorList>
            <person name="Ning Y."/>
            <person name="Dai R."/>
            <person name="Xiao M."/>
            <person name="Xu Y."/>
            <person name="Yan Q."/>
            <person name="Zhang L."/>
        </authorList>
    </citation>
    <scope>NUCLEOTIDE SEQUENCE [LARGE SCALE GENOMIC DNA]</scope>
    <source>
        <strain evidence="3 4">19XY460</strain>
    </source>
</reference>
<dbReference type="Proteomes" id="UP001338582">
    <property type="component" value="Chromosome 7"/>
</dbReference>
<keyword evidence="4" id="KW-1185">Reference proteome</keyword>
<accession>A0AAX4HGU3</accession>
<dbReference type="InterPro" id="IPR045114">
    <property type="entry name" value="Csn12-like"/>
</dbReference>
<dbReference type="GO" id="GO:0003723">
    <property type="term" value="F:RNA binding"/>
    <property type="evidence" value="ECO:0007669"/>
    <property type="project" value="InterPro"/>
</dbReference>
<dbReference type="PANTHER" id="PTHR12732:SF0">
    <property type="entry name" value="PCI DOMAIN-CONTAINING PROTEIN 2"/>
    <property type="match status" value="1"/>
</dbReference>
<protein>
    <recommendedName>
        <fullName evidence="2">PCI domain-containing protein</fullName>
    </recommendedName>
</protein>